<dbReference type="GO" id="GO:0009847">
    <property type="term" value="P:spore germination"/>
    <property type="evidence" value="ECO:0007669"/>
    <property type="project" value="InterPro"/>
</dbReference>
<keyword evidence="4" id="KW-0309">Germination</keyword>
<feature type="transmembrane region" description="Helical" evidence="8">
    <location>
        <begin position="267"/>
        <end position="291"/>
    </location>
</feature>
<dbReference type="AlphaFoldDB" id="A0A4Y8LY92"/>
<protein>
    <submittedName>
        <fullName evidence="9">Spore gernimation protein KC</fullName>
    </submittedName>
</protein>
<dbReference type="RefSeq" id="WP_135152364.1">
    <property type="nucleotide sequence ID" value="NZ_SOMN01000014.1"/>
</dbReference>
<dbReference type="Proteomes" id="UP000297900">
    <property type="component" value="Unassembled WGS sequence"/>
</dbReference>
<dbReference type="Pfam" id="PF03845">
    <property type="entry name" value="Spore_permease"/>
    <property type="match status" value="1"/>
</dbReference>
<evidence type="ECO:0000313" key="9">
    <source>
        <dbReference type="EMBL" id="TFE26273.1"/>
    </source>
</evidence>
<reference evidence="9 10" key="1">
    <citation type="submission" date="2019-03" db="EMBL/GenBank/DDBJ databases">
        <title>Cohnella endophytica sp. nov., a novel endophytic bacterium isolated from bark of Sonneratia apetala.</title>
        <authorList>
            <person name="Tuo L."/>
        </authorList>
    </citation>
    <scope>NUCLEOTIDE SEQUENCE [LARGE SCALE GENOMIC DNA]</scope>
    <source>
        <strain evidence="9 10">CCTCC AB 208254</strain>
    </source>
</reference>
<evidence type="ECO:0000256" key="2">
    <source>
        <dbReference type="ARBA" id="ARBA00007998"/>
    </source>
</evidence>
<comment type="caution">
    <text evidence="9">The sequence shown here is derived from an EMBL/GenBank/DDBJ whole genome shotgun (WGS) entry which is preliminary data.</text>
</comment>
<evidence type="ECO:0000313" key="10">
    <source>
        <dbReference type="Proteomes" id="UP000297900"/>
    </source>
</evidence>
<dbReference type="GO" id="GO:0016020">
    <property type="term" value="C:membrane"/>
    <property type="evidence" value="ECO:0007669"/>
    <property type="project" value="UniProtKB-SubCell"/>
</dbReference>
<dbReference type="PANTHER" id="PTHR34975:SF2">
    <property type="entry name" value="SPORE GERMINATION PROTEIN A2"/>
    <property type="match status" value="1"/>
</dbReference>
<dbReference type="PANTHER" id="PTHR34975">
    <property type="entry name" value="SPORE GERMINATION PROTEIN A2"/>
    <property type="match status" value="1"/>
</dbReference>
<sequence>MENAKLSGWQMFTLTFIFTVGTTFILLPGKLIADAKQYGWLVTIWAFLYGVILAAFWLYLAKHYPGRSLVQIAVQVLGKWAGGLVAFLYILYFIQIASWVTRNASDFMHINLMPRTPLSIFNIMVLLVCAYAVVKGIESIAMASELLTPYIFIAYWIPMTVMLTEWDWRNFDIPYHFQLWTTIANTNYTLAFPYMETVSFMMLFPFVQRRLKTAFILGIITTGIALTISVFFIIGILGVNRSSHLIYPIYIIFREMQFTGFVEHLEAIISVNILFIVFLKLSMLFYCAVLAICQLFELKNRAVVAYPLIWVISAYSLFFANIIENVEWVDKYLFIYYTLYAIVIPVVLIALTWLKLQRKKPLYKEGPAA</sequence>
<keyword evidence="3" id="KW-0813">Transport</keyword>
<feature type="transmembrane region" description="Helical" evidence="8">
    <location>
        <begin position="72"/>
        <end position="96"/>
    </location>
</feature>
<feature type="transmembrane region" description="Helical" evidence="8">
    <location>
        <begin position="188"/>
        <end position="207"/>
    </location>
</feature>
<evidence type="ECO:0000256" key="8">
    <source>
        <dbReference type="SAM" id="Phobius"/>
    </source>
</evidence>
<keyword evidence="6 8" id="KW-1133">Transmembrane helix</keyword>
<evidence type="ECO:0000256" key="1">
    <source>
        <dbReference type="ARBA" id="ARBA00004141"/>
    </source>
</evidence>
<dbReference type="Gene3D" id="1.20.1740.10">
    <property type="entry name" value="Amino acid/polyamine transporter I"/>
    <property type="match status" value="1"/>
</dbReference>
<evidence type="ECO:0000256" key="6">
    <source>
        <dbReference type="ARBA" id="ARBA00022989"/>
    </source>
</evidence>
<comment type="subcellular location">
    <subcellularLocation>
        <location evidence="1">Membrane</location>
        <topology evidence="1">Multi-pass membrane protein</topology>
    </subcellularLocation>
</comment>
<gene>
    <name evidence="9" type="ORF">E2980_11675</name>
</gene>
<feature type="transmembrane region" description="Helical" evidence="8">
    <location>
        <begin position="12"/>
        <end position="32"/>
    </location>
</feature>
<keyword evidence="5 8" id="KW-0812">Transmembrane</keyword>
<dbReference type="NCBIfam" id="TIGR00912">
    <property type="entry name" value="2A0309"/>
    <property type="match status" value="1"/>
</dbReference>
<proteinExistence type="inferred from homology"/>
<organism evidence="9 10">
    <name type="scientific">Cohnella luojiensis</name>
    <dbReference type="NCBI Taxonomy" id="652876"/>
    <lineage>
        <taxon>Bacteria</taxon>
        <taxon>Bacillati</taxon>
        <taxon>Bacillota</taxon>
        <taxon>Bacilli</taxon>
        <taxon>Bacillales</taxon>
        <taxon>Paenibacillaceae</taxon>
        <taxon>Cohnella</taxon>
    </lineage>
</organism>
<feature type="transmembrane region" description="Helical" evidence="8">
    <location>
        <begin position="146"/>
        <end position="168"/>
    </location>
</feature>
<accession>A0A4Y8LY92</accession>
<feature type="transmembrane region" description="Helical" evidence="8">
    <location>
        <begin position="38"/>
        <end position="60"/>
    </location>
</feature>
<name>A0A4Y8LY92_9BACL</name>
<dbReference type="OrthoDB" id="2078716at2"/>
<evidence type="ECO:0000256" key="3">
    <source>
        <dbReference type="ARBA" id="ARBA00022448"/>
    </source>
</evidence>
<dbReference type="InterPro" id="IPR004761">
    <property type="entry name" value="Spore_GerAB"/>
</dbReference>
<comment type="similarity">
    <text evidence="2">Belongs to the amino acid-polyamine-organocation (APC) superfamily. Spore germination protein (SGP) (TC 2.A.3.9) family.</text>
</comment>
<feature type="transmembrane region" description="Helical" evidence="8">
    <location>
        <begin position="334"/>
        <end position="354"/>
    </location>
</feature>
<evidence type="ECO:0000256" key="5">
    <source>
        <dbReference type="ARBA" id="ARBA00022692"/>
    </source>
</evidence>
<feature type="transmembrane region" description="Helical" evidence="8">
    <location>
        <begin position="303"/>
        <end position="322"/>
    </location>
</feature>
<evidence type="ECO:0000256" key="7">
    <source>
        <dbReference type="ARBA" id="ARBA00023136"/>
    </source>
</evidence>
<dbReference type="EMBL" id="SOMN01000014">
    <property type="protein sequence ID" value="TFE26273.1"/>
    <property type="molecule type" value="Genomic_DNA"/>
</dbReference>
<feature type="transmembrane region" description="Helical" evidence="8">
    <location>
        <begin position="116"/>
        <end position="134"/>
    </location>
</feature>
<feature type="transmembrane region" description="Helical" evidence="8">
    <location>
        <begin position="214"/>
        <end position="237"/>
    </location>
</feature>
<keyword evidence="7 8" id="KW-0472">Membrane</keyword>
<evidence type="ECO:0000256" key="4">
    <source>
        <dbReference type="ARBA" id="ARBA00022544"/>
    </source>
</evidence>
<keyword evidence="10" id="KW-1185">Reference proteome</keyword>